<dbReference type="GO" id="GO:0031124">
    <property type="term" value="P:mRNA 3'-end processing"/>
    <property type="evidence" value="ECO:0007669"/>
    <property type="project" value="InterPro"/>
</dbReference>
<evidence type="ECO:0000256" key="5">
    <source>
        <dbReference type="ARBA" id="ARBA00023242"/>
    </source>
</evidence>
<feature type="compositionally biased region" description="Polar residues" evidence="9">
    <location>
        <begin position="35"/>
        <end position="54"/>
    </location>
</feature>
<feature type="repeat" description="WD" evidence="8">
    <location>
        <begin position="316"/>
        <end position="357"/>
    </location>
</feature>
<keyword evidence="4" id="KW-0677">Repeat</keyword>
<dbReference type="GO" id="GO:0005847">
    <property type="term" value="C:mRNA cleavage and polyadenylation specificity factor complex"/>
    <property type="evidence" value="ECO:0007669"/>
    <property type="project" value="TreeGrafter"/>
</dbReference>
<feature type="region of interest" description="Disordered" evidence="9">
    <location>
        <begin position="1"/>
        <end position="74"/>
    </location>
</feature>
<dbReference type="SMART" id="SM00320">
    <property type="entry name" value="WD40"/>
    <property type="match status" value="7"/>
</dbReference>
<dbReference type="SUPFAM" id="SSF50978">
    <property type="entry name" value="WD40 repeat-like"/>
    <property type="match status" value="1"/>
</dbReference>
<keyword evidence="5" id="KW-0539">Nucleus</keyword>
<dbReference type="EMBL" id="GG745379">
    <property type="protein sequence ID" value="KNE72343.1"/>
    <property type="molecule type" value="Genomic_DNA"/>
</dbReference>
<dbReference type="FunFam" id="2.130.10.10:FF:000069">
    <property type="entry name" value="WD repeat domain 33"/>
    <property type="match status" value="1"/>
</dbReference>
<gene>
    <name evidence="10" type="ORF">AMAG_16827</name>
</gene>
<proteinExistence type="predicted"/>
<evidence type="ECO:0000256" key="2">
    <source>
        <dbReference type="ARBA" id="ARBA00022574"/>
    </source>
</evidence>
<dbReference type="PROSITE" id="PS50294">
    <property type="entry name" value="WD_REPEATS_REGION"/>
    <property type="match status" value="6"/>
</dbReference>
<feature type="repeat" description="WD" evidence="8">
    <location>
        <begin position="232"/>
        <end position="273"/>
    </location>
</feature>
<feature type="compositionally biased region" description="Gly residues" evidence="9">
    <location>
        <begin position="587"/>
        <end position="611"/>
    </location>
</feature>
<feature type="repeat" description="WD" evidence="8">
    <location>
        <begin position="274"/>
        <end position="315"/>
    </location>
</feature>
<dbReference type="eggNOG" id="KOG0284">
    <property type="taxonomic scope" value="Eukaryota"/>
</dbReference>
<dbReference type="CDD" id="cd00200">
    <property type="entry name" value="WD40"/>
    <property type="match status" value="1"/>
</dbReference>
<comment type="subcellular location">
    <subcellularLocation>
        <location evidence="1">Nucleus</location>
    </subcellularLocation>
</comment>
<feature type="compositionally biased region" description="Low complexity" evidence="9">
    <location>
        <begin position="511"/>
        <end position="540"/>
    </location>
</feature>
<feature type="compositionally biased region" description="Basic and acidic residues" evidence="9">
    <location>
        <begin position="612"/>
        <end position="636"/>
    </location>
</feature>
<feature type="region of interest" description="Disordered" evidence="9">
    <location>
        <begin position="463"/>
        <end position="663"/>
    </location>
</feature>
<evidence type="ECO:0000256" key="7">
    <source>
        <dbReference type="ARBA" id="ARBA00026154"/>
    </source>
</evidence>
<dbReference type="OrthoDB" id="16717at2759"/>
<dbReference type="InterPro" id="IPR020472">
    <property type="entry name" value="WD40_PAC1"/>
</dbReference>
<sequence length="663" mass="73433">MSNPGGPRGPPPGLDHLPPGLSRALASHRHASPGVSPSSVATGSPTPHRSSTMGSEPGAGGGGARSTQQQQADFDAKRLRKAFLRRTVDYNTGVILHNQMRTQLYPASRSTPWPAIQPDMEFLINLLPPYAIPDKPVSACTTRFVHTSMNKYRTYVNVVRWTPEGRRLITGSASGEFTLWNGLTFNFETILQAHETSVRSMRWSRNDTWMLSGDNAGVIKYWQSNMNNLKSIQVHKEAVRGIAFAPSDAKFATCSDDKTVKVWNFHTGVCEHTMFGHGWDVKCLDWHPYKAMIASGSKDNLIKLWDPRAGRAITTLHGHKNTIHAVQWNRNGNWLLSGSRDQMVKIFDIRTMKEYANFKGHAKEVCSVAWHPQHEDLFVSGGSEGSLIWWLASQPSIPLAQVPTAHDANIWALDWHPLGHILCTGSNDYATRFWTRPRPGESELAAVAGGVREVTGIDARDADYADHDRPHHHQHHDQDDFDDDGEFYIPGFGTIGGTLGGDDAPMPPPSSASSRSDAPWRASSSASAGMPPGLDAAADPDMMDPDRLEREMHRKRRREMFDDFFGPNRRGPRMAPGKLPPMPPFPLGGGGGERGGGEGSPGPEYRGGGGDMRFDRDHGGERDQSRDRFDRDRPERGAPGGGMGMARPPWDRDRDRDQQRREY</sequence>
<dbReference type="VEuPathDB" id="FungiDB:AMAG_16827"/>
<keyword evidence="11" id="KW-1185">Reference proteome</keyword>
<keyword evidence="3" id="KW-0507">mRNA processing</keyword>
<protein>
    <recommendedName>
        <fullName evidence="7">Polyadenylation factor subunit 2</fullName>
    </recommendedName>
</protein>
<evidence type="ECO:0000256" key="1">
    <source>
        <dbReference type="ARBA" id="ARBA00004123"/>
    </source>
</evidence>
<name>A0A0L0TC02_ALLM3</name>
<feature type="repeat" description="WD" evidence="8">
    <location>
        <begin position="191"/>
        <end position="223"/>
    </location>
</feature>
<accession>A0A0L0TC02</accession>
<comment type="function">
    <text evidence="6">Required for 3'-end cleavage and polyadenylation of pre-mRNAs. Also involved in chromosome segregation where it has a role in chromosome attachment to the mitotic spindle.</text>
</comment>
<evidence type="ECO:0000313" key="10">
    <source>
        <dbReference type="EMBL" id="KNE72343.1"/>
    </source>
</evidence>
<dbReference type="PRINTS" id="PR00320">
    <property type="entry name" value="GPROTEINBRPT"/>
</dbReference>
<evidence type="ECO:0000256" key="3">
    <source>
        <dbReference type="ARBA" id="ARBA00022664"/>
    </source>
</evidence>
<evidence type="ECO:0000313" key="11">
    <source>
        <dbReference type="Proteomes" id="UP000054350"/>
    </source>
</evidence>
<dbReference type="InterPro" id="IPR045245">
    <property type="entry name" value="Pfs2-like"/>
</dbReference>
<dbReference type="PANTHER" id="PTHR22836:SF0">
    <property type="entry name" value="PRE-MRNA 3' END PROCESSING PROTEIN WDR33"/>
    <property type="match status" value="1"/>
</dbReference>
<dbReference type="Proteomes" id="UP000054350">
    <property type="component" value="Unassembled WGS sequence"/>
</dbReference>
<evidence type="ECO:0000256" key="9">
    <source>
        <dbReference type="SAM" id="MobiDB-lite"/>
    </source>
</evidence>
<dbReference type="PANTHER" id="PTHR22836">
    <property type="entry name" value="WD40 REPEAT PROTEIN"/>
    <property type="match status" value="1"/>
</dbReference>
<evidence type="ECO:0000256" key="6">
    <source>
        <dbReference type="ARBA" id="ARBA00025498"/>
    </source>
</evidence>
<dbReference type="STRING" id="578462.A0A0L0TC02"/>
<dbReference type="Gene3D" id="2.130.10.10">
    <property type="entry name" value="YVTN repeat-like/Quinoprotein amine dehydrogenase"/>
    <property type="match status" value="3"/>
</dbReference>
<dbReference type="InterPro" id="IPR001680">
    <property type="entry name" value="WD40_rpt"/>
</dbReference>
<feature type="compositionally biased region" description="Basic and acidic residues" evidence="9">
    <location>
        <begin position="649"/>
        <end position="663"/>
    </location>
</feature>
<dbReference type="OMA" id="WILNRRC"/>
<reference evidence="10 11" key="1">
    <citation type="submission" date="2009-11" db="EMBL/GenBank/DDBJ databases">
        <title>Annotation of Allomyces macrogynus ATCC 38327.</title>
        <authorList>
            <consortium name="The Broad Institute Genome Sequencing Platform"/>
            <person name="Russ C."/>
            <person name="Cuomo C."/>
            <person name="Burger G."/>
            <person name="Gray M.W."/>
            <person name="Holland P.W.H."/>
            <person name="King N."/>
            <person name="Lang F.B.F."/>
            <person name="Roger A.J."/>
            <person name="Ruiz-Trillo I."/>
            <person name="Young S.K."/>
            <person name="Zeng Q."/>
            <person name="Gargeya S."/>
            <person name="Fitzgerald M."/>
            <person name="Haas B."/>
            <person name="Abouelleil A."/>
            <person name="Alvarado L."/>
            <person name="Arachchi H.M."/>
            <person name="Berlin A."/>
            <person name="Chapman S.B."/>
            <person name="Gearin G."/>
            <person name="Goldberg J."/>
            <person name="Griggs A."/>
            <person name="Gujja S."/>
            <person name="Hansen M."/>
            <person name="Heiman D."/>
            <person name="Howarth C."/>
            <person name="Larimer J."/>
            <person name="Lui A."/>
            <person name="MacDonald P.J.P."/>
            <person name="McCowen C."/>
            <person name="Montmayeur A."/>
            <person name="Murphy C."/>
            <person name="Neiman D."/>
            <person name="Pearson M."/>
            <person name="Priest M."/>
            <person name="Roberts A."/>
            <person name="Saif S."/>
            <person name="Shea T."/>
            <person name="Sisk P."/>
            <person name="Stolte C."/>
            <person name="Sykes S."/>
            <person name="Wortman J."/>
            <person name="Nusbaum C."/>
            <person name="Birren B."/>
        </authorList>
    </citation>
    <scope>NUCLEOTIDE SEQUENCE [LARGE SCALE GENOMIC DNA]</scope>
    <source>
        <strain evidence="10 11">ATCC 38327</strain>
    </source>
</reference>
<dbReference type="Pfam" id="PF00400">
    <property type="entry name" value="WD40"/>
    <property type="match status" value="6"/>
</dbReference>
<reference evidence="11" key="2">
    <citation type="submission" date="2009-11" db="EMBL/GenBank/DDBJ databases">
        <title>The Genome Sequence of Allomyces macrogynus strain ATCC 38327.</title>
        <authorList>
            <consortium name="The Broad Institute Genome Sequencing Platform"/>
            <person name="Russ C."/>
            <person name="Cuomo C."/>
            <person name="Shea T."/>
            <person name="Young S.K."/>
            <person name="Zeng Q."/>
            <person name="Koehrsen M."/>
            <person name="Haas B."/>
            <person name="Borodovsky M."/>
            <person name="Guigo R."/>
            <person name="Alvarado L."/>
            <person name="Berlin A."/>
            <person name="Borenstein D."/>
            <person name="Chen Z."/>
            <person name="Engels R."/>
            <person name="Freedman E."/>
            <person name="Gellesch M."/>
            <person name="Goldberg J."/>
            <person name="Griggs A."/>
            <person name="Gujja S."/>
            <person name="Heiman D."/>
            <person name="Hepburn T."/>
            <person name="Howarth C."/>
            <person name="Jen D."/>
            <person name="Larson L."/>
            <person name="Lewis B."/>
            <person name="Mehta T."/>
            <person name="Park D."/>
            <person name="Pearson M."/>
            <person name="Roberts A."/>
            <person name="Saif S."/>
            <person name="Shenoy N."/>
            <person name="Sisk P."/>
            <person name="Stolte C."/>
            <person name="Sykes S."/>
            <person name="Walk T."/>
            <person name="White J."/>
            <person name="Yandava C."/>
            <person name="Burger G."/>
            <person name="Gray M.W."/>
            <person name="Holland P.W.H."/>
            <person name="King N."/>
            <person name="Lang F.B.F."/>
            <person name="Roger A.J."/>
            <person name="Ruiz-Trillo I."/>
            <person name="Lander E."/>
            <person name="Nusbaum C."/>
        </authorList>
    </citation>
    <scope>NUCLEOTIDE SEQUENCE [LARGE SCALE GENOMIC DNA]</scope>
    <source>
        <strain evidence="11">ATCC 38327</strain>
    </source>
</reference>
<evidence type="ECO:0000256" key="8">
    <source>
        <dbReference type="PROSITE-ProRule" id="PRU00221"/>
    </source>
</evidence>
<organism evidence="10 11">
    <name type="scientific">Allomyces macrogynus (strain ATCC 38327)</name>
    <name type="common">Allomyces javanicus var. macrogynus</name>
    <dbReference type="NCBI Taxonomy" id="578462"/>
    <lineage>
        <taxon>Eukaryota</taxon>
        <taxon>Fungi</taxon>
        <taxon>Fungi incertae sedis</taxon>
        <taxon>Blastocladiomycota</taxon>
        <taxon>Blastocladiomycetes</taxon>
        <taxon>Blastocladiales</taxon>
        <taxon>Blastocladiaceae</taxon>
        <taxon>Allomyces</taxon>
    </lineage>
</organism>
<dbReference type="InterPro" id="IPR015943">
    <property type="entry name" value="WD40/YVTN_repeat-like_dom_sf"/>
</dbReference>
<keyword evidence="2 8" id="KW-0853">WD repeat</keyword>
<dbReference type="AlphaFoldDB" id="A0A0L0TC02"/>
<feature type="repeat" description="WD" evidence="8">
    <location>
        <begin position="358"/>
        <end position="390"/>
    </location>
</feature>
<feature type="repeat" description="WD" evidence="8">
    <location>
        <begin position="403"/>
        <end position="434"/>
    </location>
</feature>
<dbReference type="InterPro" id="IPR036322">
    <property type="entry name" value="WD40_repeat_dom_sf"/>
</dbReference>
<dbReference type="PROSITE" id="PS50082">
    <property type="entry name" value="WD_REPEATS_2"/>
    <property type="match status" value="7"/>
</dbReference>
<evidence type="ECO:0000256" key="4">
    <source>
        <dbReference type="ARBA" id="ARBA00022737"/>
    </source>
</evidence>
<feature type="repeat" description="WD" evidence="8">
    <location>
        <begin position="149"/>
        <end position="181"/>
    </location>
</feature>